<keyword evidence="1" id="KW-1133">Transmembrane helix</keyword>
<reference evidence="2 3" key="1">
    <citation type="journal article" date="2014" name="PLoS ONE">
        <title>Global Analysis of Gene Expression Profiles in Physic Nut (Jatropha curcas L.) Seedlings Exposed to Salt Stress.</title>
        <authorList>
            <person name="Zhang L."/>
            <person name="Zhang C."/>
            <person name="Wu P."/>
            <person name="Chen Y."/>
            <person name="Li M."/>
            <person name="Jiang H."/>
            <person name="Wu G."/>
        </authorList>
    </citation>
    <scope>NUCLEOTIDE SEQUENCE [LARGE SCALE GENOMIC DNA]</scope>
    <source>
        <strain evidence="3">cv. GZQX0401</strain>
        <tissue evidence="2">Young leaves</tissue>
    </source>
</reference>
<protein>
    <submittedName>
        <fullName evidence="2">Uncharacterized protein</fullName>
    </submittedName>
</protein>
<feature type="transmembrane region" description="Helical" evidence="1">
    <location>
        <begin position="21"/>
        <end position="39"/>
    </location>
</feature>
<evidence type="ECO:0000313" key="2">
    <source>
        <dbReference type="EMBL" id="KDP43393.1"/>
    </source>
</evidence>
<organism evidence="2 3">
    <name type="scientific">Jatropha curcas</name>
    <name type="common">Barbados nut</name>
    <dbReference type="NCBI Taxonomy" id="180498"/>
    <lineage>
        <taxon>Eukaryota</taxon>
        <taxon>Viridiplantae</taxon>
        <taxon>Streptophyta</taxon>
        <taxon>Embryophyta</taxon>
        <taxon>Tracheophyta</taxon>
        <taxon>Spermatophyta</taxon>
        <taxon>Magnoliopsida</taxon>
        <taxon>eudicotyledons</taxon>
        <taxon>Gunneridae</taxon>
        <taxon>Pentapetalae</taxon>
        <taxon>rosids</taxon>
        <taxon>fabids</taxon>
        <taxon>Malpighiales</taxon>
        <taxon>Euphorbiaceae</taxon>
        <taxon>Crotonoideae</taxon>
        <taxon>Jatropheae</taxon>
        <taxon>Jatropha</taxon>
    </lineage>
</organism>
<dbReference type="Proteomes" id="UP000027138">
    <property type="component" value="Unassembled WGS sequence"/>
</dbReference>
<proteinExistence type="predicted"/>
<accession>A0A067L822</accession>
<dbReference type="AlphaFoldDB" id="A0A067L822"/>
<dbReference type="EMBL" id="KK914270">
    <property type="protein sequence ID" value="KDP43393.1"/>
    <property type="molecule type" value="Genomic_DNA"/>
</dbReference>
<keyword evidence="1" id="KW-0812">Transmembrane</keyword>
<evidence type="ECO:0000313" key="3">
    <source>
        <dbReference type="Proteomes" id="UP000027138"/>
    </source>
</evidence>
<name>A0A067L822_JATCU</name>
<gene>
    <name evidence="2" type="ORF">JCGZ_26493</name>
</gene>
<feature type="transmembrane region" description="Helical" evidence="1">
    <location>
        <begin position="84"/>
        <end position="109"/>
    </location>
</feature>
<feature type="transmembrane region" description="Helical" evidence="1">
    <location>
        <begin position="45"/>
        <end position="64"/>
    </location>
</feature>
<keyword evidence="3" id="KW-1185">Reference proteome</keyword>
<evidence type="ECO:0000256" key="1">
    <source>
        <dbReference type="SAM" id="Phobius"/>
    </source>
</evidence>
<sequence>MMYHEMCLFYHHKRSNLGGTVIIWEAWVYVWFPFIAQALVSNPEWLIPVITHFLLPNVSLVNRLTHHVLRKHFNGLTTSRISNLVAYVSLILAYITLLLTCFLSLWLVYR</sequence>
<keyword evidence="1" id="KW-0472">Membrane</keyword>